<protein>
    <submittedName>
        <fullName evidence="2">Uncharacterized protein</fullName>
    </submittedName>
</protein>
<name>A0A317PJL4_9HYPH</name>
<dbReference type="EMBL" id="QGTR01000003">
    <property type="protein sequence ID" value="PWV99967.1"/>
    <property type="molecule type" value="Genomic_DNA"/>
</dbReference>
<keyword evidence="3" id="KW-1185">Reference proteome</keyword>
<gene>
    <name evidence="2" type="ORF">DFR52_103168</name>
</gene>
<keyword evidence="1" id="KW-0732">Signal</keyword>
<sequence length="207" mass="22987">MILRQRLLVLGSLLIVLQGAAKADDLTDQTTNIIRICAPSENLRLRLSGEVGGFIAKRLMGAQADGDGELFRDGEILGRMIELSPADSKEIYKMYLDCVKPQVDRFVEAHPVEGARTIMPGESFGLSYGSSVSLLSGEYHFAVGGVRFNRDKKTVWKVRTTLTGGGRTAQRQLELSEHVWFPDKSCRVVYTGVNQDSTVFRFRLQCS</sequence>
<proteinExistence type="predicted"/>
<reference evidence="2 3" key="1">
    <citation type="submission" date="2018-05" db="EMBL/GenBank/DDBJ databases">
        <title>Genomic Encyclopedia of Type Strains, Phase IV (KMG-IV): sequencing the most valuable type-strain genomes for metagenomic binning, comparative biology and taxonomic classification.</title>
        <authorList>
            <person name="Goeker M."/>
        </authorList>
    </citation>
    <scope>NUCLEOTIDE SEQUENCE [LARGE SCALE GENOMIC DNA]</scope>
    <source>
        <strain evidence="2 3">DSM 16791</strain>
    </source>
</reference>
<organism evidence="2 3">
    <name type="scientific">Hoeflea marina</name>
    <dbReference type="NCBI Taxonomy" id="274592"/>
    <lineage>
        <taxon>Bacteria</taxon>
        <taxon>Pseudomonadati</taxon>
        <taxon>Pseudomonadota</taxon>
        <taxon>Alphaproteobacteria</taxon>
        <taxon>Hyphomicrobiales</taxon>
        <taxon>Rhizobiaceae</taxon>
        <taxon>Hoeflea</taxon>
    </lineage>
</organism>
<comment type="caution">
    <text evidence="2">The sequence shown here is derived from an EMBL/GenBank/DDBJ whole genome shotgun (WGS) entry which is preliminary data.</text>
</comment>
<dbReference type="Proteomes" id="UP000246352">
    <property type="component" value="Unassembled WGS sequence"/>
</dbReference>
<dbReference type="AlphaFoldDB" id="A0A317PJL4"/>
<evidence type="ECO:0000313" key="2">
    <source>
        <dbReference type="EMBL" id="PWV99967.1"/>
    </source>
</evidence>
<feature type="signal peptide" evidence="1">
    <location>
        <begin position="1"/>
        <end position="23"/>
    </location>
</feature>
<evidence type="ECO:0000256" key="1">
    <source>
        <dbReference type="SAM" id="SignalP"/>
    </source>
</evidence>
<accession>A0A317PJL4</accession>
<feature type="chain" id="PRO_5016238141" evidence="1">
    <location>
        <begin position="24"/>
        <end position="207"/>
    </location>
</feature>
<evidence type="ECO:0000313" key="3">
    <source>
        <dbReference type="Proteomes" id="UP000246352"/>
    </source>
</evidence>